<keyword evidence="1 4" id="KW-0378">Hydrolase</keyword>
<keyword evidence="5" id="KW-1185">Reference proteome</keyword>
<evidence type="ECO:0000256" key="2">
    <source>
        <dbReference type="ARBA" id="ARBA00023295"/>
    </source>
</evidence>
<evidence type="ECO:0000256" key="1">
    <source>
        <dbReference type="ARBA" id="ARBA00022801"/>
    </source>
</evidence>
<dbReference type="EC" id="3.2.2.1" evidence="4"/>
<dbReference type="AlphaFoldDB" id="A0A7W9YFC6"/>
<dbReference type="Gene3D" id="3.90.245.10">
    <property type="entry name" value="Ribonucleoside hydrolase-like"/>
    <property type="match status" value="1"/>
</dbReference>
<evidence type="ECO:0000313" key="5">
    <source>
        <dbReference type="Proteomes" id="UP000546642"/>
    </source>
</evidence>
<dbReference type="GO" id="GO:0045437">
    <property type="term" value="F:uridine nucleosidase activity"/>
    <property type="evidence" value="ECO:0007669"/>
    <property type="project" value="UniProtKB-ARBA"/>
</dbReference>
<dbReference type="PANTHER" id="PTHR12304:SF4">
    <property type="entry name" value="URIDINE NUCLEOSIDASE"/>
    <property type="match status" value="1"/>
</dbReference>
<feature type="domain" description="Inosine/uridine-preferring nucleoside hydrolase" evidence="3">
    <location>
        <begin position="9"/>
        <end position="304"/>
    </location>
</feature>
<gene>
    <name evidence="4" type="ORF">HNR23_001203</name>
</gene>
<protein>
    <submittedName>
        <fullName evidence="4">Purine nucleosidase/pyrimidine-specific ribonucleoside hydrolase</fullName>
        <ecNumber evidence="4">3.2.-.-</ecNumber>
        <ecNumber evidence="4">3.2.2.1</ecNumber>
    </submittedName>
</protein>
<dbReference type="GO" id="GO:0005829">
    <property type="term" value="C:cytosol"/>
    <property type="evidence" value="ECO:0007669"/>
    <property type="project" value="TreeGrafter"/>
</dbReference>
<dbReference type="Proteomes" id="UP000546642">
    <property type="component" value="Unassembled WGS sequence"/>
</dbReference>
<dbReference type="InterPro" id="IPR001910">
    <property type="entry name" value="Inosine/uridine_hydrolase_dom"/>
</dbReference>
<dbReference type="GO" id="GO:0008477">
    <property type="term" value="F:purine nucleosidase activity"/>
    <property type="evidence" value="ECO:0007669"/>
    <property type="project" value="UniProtKB-EC"/>
</dbReference>
<dbReference type="PROSITE" id="PS01247">
    <property type="entry name" value="IUNH"/>
    <property type="match status" value="1"/>
</dbReference>
<dbReference type="SUPFAM" id="SSF53590">
    <property type="entry name" value="Nucleoside hydrolase"/>
    <property type="match status" value="1"/>
</dbReference>
<dbReference type="InterPro" id="IPR015910">
    <property type="entry name" value="I/U_nuclsd_hydro_CS"/>
</dbReference>
<dbReference type="EC" id="3.2.-.-" evidence="4"/>
<dbReference type="Pfam" id="PF01156">
    <property type="entry name" value="IU_nuc_hydro"/>
    <property type="match status" value="1"/>
</dbReference>
<accession>A0A7W9YFC6</accession>
<proteinExistence type="predicted"/>
<dbReference type="EMBL" id="JACHDS010000001">
    <property type="protein sequence ID" value="MBB6171143.1"/>
    <property type="molecule type" value="Genomic_DNA"/>
</dbReference>
<organism evidence="4 5">
    <name type="scientific">Nocardiopsis mwathae</name>
    <dbReference type="NCBI Taxonomy" id="1472723"/>
    <lineage>
        <taxon>Bacteria</taxon>
        <taxon>Bacillati</taxon>
        <taxon>Actinomycetota</taxon>
        <taxon>Actinomycetes</taxon>
        <taxon>Streptosporangiales</taxon>
        <taxon>Nocardiopsidaceae</taxon>
        <taxon>Nocardiopsis</taxon>
    </lineage>
</organism>
<sequence length="325" mass="33718">MERTPRTPVAIDCDPGVDDAVALLLAFASPEVEVRGVTTVAGNVSLADVERNAARVLDLADVPEDVPLVSGLDGPIARRRHLRDEPVHGEGGLGGIDLPGSARRRHPAHAVDWLAAQALAAPGELTLIAVGPLSNVAMLLRRHPEAGAALREIVVMGGAAFVQGNITPAAEFNFYCDPEAARCVLESGLPVRIVGLDVTRAALFPLTAAEELSALPGAAGVAGRLLGVYTRRVIAASGAAGSPVHDALAVAAVTHPDLIGWESGSATVECHGEYTRGALVADLRTPDRERTTRIGRTVDAERFVRLLTERLSGYADDGSGASGTA</sequence>
<keyword evidence="2 4" id="KW-0326">Glycosidase</keyword>
<dbReference type="InterPro" id="IPR036452">
    <property type="entry name" value="Ribo_hydro-like"/>
</dbReference>
<reference evidence="4 5" key="1">
    <citation type="submission" date="2020-08" db="EMBL/GenBank/DDBJ databases">
        <title>Sequencing the genomes of 1000 actinobacteria strains.</title>
        <authorList>
            <person name="Klenk H.-P."/>
        </authorList>
    </citation>
    <scope>NUCLEOTIDE SEQUENCE [LARGE SCALE GENOMIC DNA]</scope>
    <source>
        <strain evidence="4 5">DSM 46659</strain>
    </source>
</reference>
<evidence type="ECO:0000259" key="3">
    <source>
        <dbReference type="Pfam" id="PF01156"/>
    </source>
</evidence>
<dbReference type="PANTHER" id="PTHR12304">
    <property type="entry name" value="INOSINE-URIDINE PREFERRING NUCLEOSIDE HYDROLASE"/>
    <property type="match status" value="1"/>
</dbReference>
<evidence type="ECO:0000313" key="4">
    <source>
        <dbReference type="EMBL" id="MBB6171143.1"/>
    </source>
</evidence>
<comment type="caution">
    <text evidence="4">The sequence shown here is derived from an EMBL/GenBank/DDBJ whole genome shotgun (WGS) entry which is preliminary data.</text>
</comment>
<name>A0A7W9YFC6_9ACTN</name>
<dbReference type="InterPro" id="IPR023186">
    <property type="entry name" value="IUNH"/>
</dbReference>
<dbReference type="GO" id="GO:0006152">
    <property type="term" value="P:purine nucleoside catabolic process"/>
    <property type="evidence" value="ECO:0007669"/>
    <property type="project" value="TreeGrafter"/>
</dbReference>
<dbReference type="RefSeq" id="WP_343070437.1">
    <property type="nucleotide sequence ID" value="NZ_JACHDS010000001.1"/>
</dbReference>